<dbReference type="InterPro" id="IPR013154">
    <property type="entry name" value="ADH-like_N"/>
</dbReference>
<dbReference type="SUPFAM" id="SSF50129">
    <property type="entry name" value="GroES-like"/>
    <property type="match status" value="1"/>
</dbReference>
<dbReference type="Pfam" id="PF00107">
    <property type="entry name" value="ADH_zinc_N"/>
    <property type="match status" value="1"/>
</dbReference>
<dbReference type="EMBL" id="CACVKT020005666">
    <property type="protein sequence ID" value="CAC5397167.1"/>
    <property type="molecule type" value="Genomic_DNA"/>
</dbReference>
<dbReference type="InterPro" id="IPR036291">
    <property type="entry name" value="NAD(P)-bd_dom_sf"/>
</dbReference>
<dbReference type="GO" id="GO:0005739">
    <property type="term" value="C:mitochondrion"/>
    <property type="evidence" value="ECO:0007669"/>
    <property type="project" value="TreeGrafter"/>
</dbReference>
<gene>
    <name evidence="2" type="ORF">MCOR_31627</name>
</gene>
<dbReference type="InterPro" id="IPR051397">
    <property type="entry name" value="Zn-ADH-like_protein"/>
</dbReference>
<dbReference type="InterPro" id="IPR020843">
    <property type="entry name" value="ER"/>
</dbReference>
<evidence type="ECO:0000313" key="3">
    <source>
        <dbReference type="Proteomes" id="UP000507470"/>
    </source>
</evidence>
<dbReference type="PANTHER" id="PTHR43677:SF4">
    <property type="entry name" value="QUINONE OXIDOREDUCTASE-LIKE PROTEIN 2"/>
    <property type="match status" value="1"/>
</dbReference>
<dbReference type="GO" id="GO:0016491">
    <property type="term" value="F:oxidoreductase activity"/>
    <property type="evidence" value="ECO:0007669"/>
    <property type="project" value="InterPro"/>
</dbReference>
<dbReference type="Gene3D" id="3.90.180.10">
    <property type="entry name" value="Medium-chain alcohol dehydrogenases, catalytic domain"/>
    <property type="match status" value="1"/>
</dbReference>
<dbReference type="Gene3D" id="3.40.50.720">
    <property type="entry name" value="NAD(P)-binding Rossmann-like Domain"/>
    <property type="match status" value="1"/>
</dbReference>
<dbReference type="InterPro" id="IPR011032">
    <property type="entry name" value="GroES-like_sf"/>
</dbReference>
<dbReference type="CDD" id="cd08241">
    <property type="entry name" value="QOR1"/>
    <property type="match status" value="1"/>
</dbReference>
<evidence type="ECO:0000259" key="1">
    <source>
        <dbReference type="SMART" id="SM00829"/>
    </source>
</evidence>
<accession>A0A6J8CPG7</accession>
<dbReference type="Proteomes" id="UP000507470">
    <property type="component" value="Unassembled WGS sequence"/>
</dbReference>
<protein>
    <submittedName>
        <fullName evidence="2">Quinone oxidoreductase-like protein 2 homolog,Quinone oxidoreductase-like protein 2</fullName>
    </submittedName>
</protein>
<keyword evidence="3" id="KW-1185">Reference proteome</keyword>
<dbReference type="InterPro" id="IPR013149">
    <property type="entry name" value="ADH-like_C"/>
</dbReference>
<sequence>MHRLARLTQAIVSEARRTMFTAAVCTEISKPLEIQQKKDHELSPYDDEVLLSVKYCGINFADILVCQGKYQSSIPVPFTPGTEVTGIVEEVGKNVKTLKKGDKVVSLIMNGGFSTHCISPEMFTWKLPSSVDLRAGAGLIVNYGTAYLALTRKANLQQGESVLVTAAAGGTGLAAVEIASKVFKSKHVIAACGGPEKGKIAKSKGATDVIDYKLEKLRSRIGEITGGDGVNVVFDPVGGDMFLDCVKSLAREGRILTIGYASGNIPSIPANLLLLKSGSAMGLFWGEYRIMNTPVFIKSVEDVLEQTRLGNITPHVGKEFPLNKINEAFQYVMGRGSTGKVVISMDRQDSNL</sequence>
<dbReference type="OrthoDB" id="3509362at2759"/>
<name>A0A6J8CPG7_MYTCO</name>
<evidence type="ECO:0000313" key="2">
    <source>
        <dbReference type="EMBL" id="CAC5397167.1"/>
    </source>
</evidence>
<dbReference type="SUPFAM" id="SSF51735">
    <property type="entry name" value="NAD(P)-binding Rossmann-fold domains"/>
    <property type="match status" value="1"/>
</dbReference>
<dbReference type="AlphaFoldDB" id="A0A6J8CPG7"/>
<dbReference type="SMART" id="SM00829">
    <property type="entry name" value="PKS_ER"/>
    <property type="match status" value="1"/>
</dbReference>
<proteinExistence type="predicted"/>
<dbReference type="Pfam" id="PF08240">
    <property type="entry name" value="ADH_N"/>
    <property type="match status" value="1"/>
</dbReference>
<organism evidence="2 3">
    <name type="scientific">Mytilus coruscus</name>
    <name type="common">Sea mussel</name>
    <dbReference type="NCBI Taxonomy" id="42192"/>
    <lineage>
        <taxon>Eukaryota</taxon>
        <taxon>Metazoa</taxon>
        <taxon>Spiralia</taxon>
        <taxon>Lophotrochozoa</taxon>
        <taxon>Mollusca</taxon>
        <taxon>Bivalvia</taxon>
        <taxon>Autobranchia</taxon>
        <taxon>Pteriomorphia</taxon>
        <taxon>Mytilida</taxon>
        <taxon>Mytiloidea</taxon>
        <taxon>Mytilidae</taxon>
        <taxon>Mytilinae</taxon>
        <taxon>Mytilus</taxon>
    </lineage>
</organism>
<dbReference type="PANTHER" id="PTHR43677">
    <property type="entry name" value="SHORT-CHAIN DEHYDROGENASE/REDUCTASE"/>
    <property type="match status" value="1"/>
</dbReference>
<reference evidence="2 3" key="1">
    <citation type="submission" date="2020-06" db="EMBL/GenBank/DDBJ databases">
        <authorList>
            <person name="Li R."/>
            <person name="Bekaert M."/>
        </authorList>
    </citation>
    <scope>NUCLEOTIDE SEQUENCE [LARGE SCALE GENOMIC DNA]</scope>
    <source>
        <strain evidence="3">wild</strain>
    </source>
</reference>
<feature type="domain" description="Enoyl reductase (ER)" evidence="1">
    <location>
        <begin position="27"/>
        <end position="343"/>
    </location>
</feature>